<dbReference type="KEGG" id="ppr:PBPRA1588"/>
<dbReference type="HOGENOM" id="CLU_145747_1_1_6"/>
<protein>
    <submittedName>
        <fullName evidence="2">Hypothetical transposase</fullName>
    </submittedName>
</protein>
<feature type="domain" description="Transposase IS4-like" evidence="1">
    <location>
        <begin position="26"/>
        <end position="93"/>
    </location>
</feature>
<evidence type="ECO:0000313" key="3">
    <source>
        <dbReference type="Proteomes" id="UP000000593"/>
    </source>
</evidence>
<dbReference type="Proteomes" id="UP000000593">
    <property type="component" value="Chromosome 1"/>
</dbReference>
<dbReference type="InterPro" id="IPR047647">
    <property type="entry name" value="ISAs1_transpos"/>
</dbReference>
<proteinExistence type="predicted"/>
<accession>Q6LRS7</accession>
<gene>
    <name evidence="2" type="primary">RFBQRS</name>
    <name evidence="2" type="ordered locus">PBPRA1588</name>
</gene>
<evidence type="ECO:0000259" key="1">
    <source>
        <dbReference type="Pfam" id="PF01609"/>
    </source>
</evidence>
<organism evidence="2 3">
    <name type="scientific">Photobacterium profundum (strain SS9)</name>
    <dbReference type="NCBI Taxonomy" id="298386"/>
    <lineage>
        <taxon>Bacteria</taxon>
        <taxon>Pseudomonadati</taxon>
        <taxon>Pseudomonadota</taxon>
        <taxon>Gammaproteobacteria</taxon>
        <taxon>Vibrionales</taxon>
        <taxon>Vibrionaceae</taxon>
        <taxon>Photobacterium</taxon>
    </lineage>
</organism>
<dbReference type="InterPro" id="IPR002559">
    <property type="entry name" value="Transposase_11"/>
</dbReference>
<name>Q6LRS7_PHOPR</name>
<dbReference type="EMBL" id="CR378668">
    <property type="protein sequence ID" value="CAG19999.1"/>
    <property type="molecule type" value="Genomic_DNA"/>
</dbReference>
<dbReference type="eggNOG" id="COG5433">
    <property type="taxonomic scope" value="Bacteria"/>
</dbReference>
<dbReference type="GO" id="GO:0003677">
    <property type="term" value="F:DNA binding"/>
    <property type="evidence" value="ECO:0007669"/>
    <property type="project" value="InterPro"/>
</dbReference>
<dbReference type="Pfam" id="PF01609">
    <property type="entry name" value="DDE_Tnp_1"/>
    <property type="match status" value="1"/>
</dbReference>
<dbReference type="STRING" id="298386.PBPRA1588"/>
<evidence type="ECO:0000313" key="2">
    <source>
        <dbReference type="EMBL" id="CAG19999.1"/>
    </source>
</evidence>
<dbReference type="PANTHER" id="PTHR30298:SF0">
    <property type="entry name" value="PROTEIN YBFL-RELATED"/>
    <property type="match status" value="1"/>
</dbReference>
<dbReference type="NCBIfam" id="NF033564">
    <property type="entry name" value="transpos_ISAs1"/>
    <property type="match status" value="1"/>
</dbReference>
<sequence length="96" mass="10476">MMGMISAKQMQKCFSLWMYDCHQATGGDVIAIDGKTLRGTYDKGRRQGAIHMVSAFSAANQVVIGQVKTSEKSNEITAIPELLKLLDIRGCLVSVI</sequence>
<dbReference type="GO" id="GO:0004803">
    <property type="term" value="F:transposase activity"/>
    <property type="evidence" value="ECO:0007669"/>
    <property type="project" value="InterPro"/>
</dbReference>
<dbReference type="GO" id="GO:0006313">
    <property type="term" value="P:DNA transposition"/>
    <property type="evidence" value="ECO:0007669"/>
    <property type="project" value="InterPro"/>
</dbReference>
<dbReference type="PANTHER" id="PTHR30298">
    <property type="entry name" value="H REPEAT-ASSOCIATED PREDICTED TRANSPOSASE"/>
    <property type="match status" value="1"/>
</dbReference>
<dbReference type="AlphaFoldDB" id="Q6LRS7"/>
<reference evidence="3" key="1">
    <citation type="journal article" date="2005" name="Science">
        <title>Life at depth: Photobacterium profundum genome sequence and expression analysis.</title>
        <authorList>
            <person name="Vezzi A."/>
            <person name="Campanaro S."/>
            <person name="D'Angelo M."/>
            <person name="Simonato F."/>
            <person name="Vitulo N."/>
            <person name="Lauro F.M."/>
            <person name="Cestaro A."/>
            <person name="Malacrida G."/>
            <person name="Simionati B."/>
            <person name="Cannata N."/>
            <person name="Romualdi C."/>
            <person name="Bartlett D.H."/>
            <person name="Valle G."/>
        </authorList>
    </citation>
    <scope>NUCLEOTIDE SEQUENCE [LARGE SCALE GENOMIC DNA]</scope>
    <source>
        <strain evidence="3">ATCC BAA-1253 / SS9</strain>
    </source>
</reference>
<keyword evidence="3" id="KW-1185">Reference proteome</keyword>
<dbReference type="InterPro" id="IPR051698">
    <property type="entry name" value="Transposase_11-like"/>
</dbReference>